<evidence type="ECO:0000313" key="3">
    <source>
        <dbReference type="Proteomes" id="UP001501588"/>
    </source>
</evidence>
<reference evidence="3" key="1">
    <citation type="journal article" date="2019" name="Int. J. Syst. Evol. Microbiol.">
        <title>The Global Catalogue of Microorganisms (GCM) 10K type strain sequencing project: providing services to taxonomists for standard genome sequencing and annotation.</title>
        <authorList>
            <consortium name="The Broad Institute Genomics Platform"/>
            <consortium name="The Broad Institute Genome Sequencing Center for Infectious Disease"/>
            <person name="Wu L."/>
            <person name="Ma J."/>
        </authorList>
    </citation>
    <scope>NUCLEOTIDE SEQUENCE [LARGE SCALE GENOMIC DNA]</scope>
    <source>
        <strain evidence="3">JCM 9933</strain>
    </source>
</reference>
<feature type="region of interest" description="Disordered" evidence="1">
    <location>
        <begin position="1"/>
        <end position="49"/>
    </location>
</feature>
<name>A0ABP3Q3N8_9PROT</name>
<dbReference type="EMBL" id="BAAAFZ010000026">
    <property type="protein sequence ID" value="GAA0582303.1"/>
    <property type="molecule type" value="Genomic_DNA"/>
</dbReference>
<sequence>MAERREPPEAAATVPAQAVPAPAAPAPAPVPEPAGFAPRAEEEAPPPPKWAVETEAAAEPAQDEADIKDILRRMRFATLGTVSEARTMLDALRGLRASEKAAVLEGPGLKSVCVMPNARAWFSAGAAPEIFDWLGQGNRPVRVLPFASMDEARDAAGCKDEAARPFEQLMWLACIRTPPESIASHESALFRLKRWPDLGNLPHEPHHMHWCGILTRQQAGLHALAGSGGVAPAQTAAFLDACGELGILERKDATPEEIAAVELPVVSKKGRERISLFKNILGRLRIFRS</sequence>
<gene>
    <name evidence="2" type="ORF">GCM10009416_20900</name>
</gene>
<protein>
    <submittedName>
        <fullName evidence="2">Uncharacterized protein</fullName>
    </submittedName>
</protein>
<accession>A0ABP3Q3N8</accession>
<evidence type="ECO:0000256" key="1">
    <source>
        <dbReference type="SAM" id="MobiDB-lite"/>
    </source>
</evidence>
<feature type="compositionally biased region" description="Low complexity" evidence="1">
    <location>
        <begin position="9"/>
        <end position="21"/>
    </location>
</feature>
<evidence type="ECO:0000313" key="2">
    <source>
        <dbReference type="EMBL" id="GAA0582303.1"/>
    </source>
</evidence>
<organism evidence="2 3">
    <name type="scientific">Craurococcus roseus</name>
    <dbReference type="NCBI Taxonomy" id="77585"/>
    <lineage>
        <taxon>Bacteria</taxon>
        <taxon>Pseudomonadati</taxon>
        <taxon>Pseudomonadota</taxon>
        <taxon>Alphaproteobacteria</taxon>
        <taxon>Acetobacterales</taxon>
        <taxon>Acetobacteraceae</taxon>
        <taxon>Craurococcus</taxon>
    </lineage>
</organism>
<feature type="compositionally biased region" description="Pro residues" evidence="1">
    <location>
        <begin position="22"/>
        <end position="32"/>
    </location>
</feature>
<proteinExistence type="predicted"/>
<dbReference type="Proteomes" id="UP001501588">
    <property type="component" value="Unassembled WGS sequence"/>
</dbReference>
<comment type="caution">
    <text evidence="2">The sequence shown here is derived from an EMBL/GenBank/DDBJ whole genome shotgun (WGS) entry which is preliminary data.</text>
</comment>
<keyword evidence="3" id="KW-1185">Reference proteome</keyword>